<keyword evidence="3" id="KW-1185">Reference proteome</keyword>
<protein>
    <submittedName>
        <fullName evidence="2">Uncharacterized protein</fullName>
    </submittedName>
</protein>
<feature type="compositionally biased region" description="Basic and acidic residues" evidence="1">
    <location>
        <begin position="23"/>
        <end position="40"/>
    </location>
</feature>
<organism evidence="2 3">
    <name type="scientific">Ramazzottius varieornatus</name>
    <name type="common">Water bear</name>
    <name type="synonym">Tardigrade</name>
    <dbReference type="NCBI Taxonomy" id="947166"/>
    <lineage>
        <taxon>Eukaryota</taxon>
        <taxon>Metazoa</taxon>
        <taxon>Ecdysozoa</taxon>
        <taxon>Tardigrada</taxon>
        <taxon>Eutardigrada</taxon>
        <taxon>Parachela</taxon>
        <taxon>Hypsibioidea</taxon>
        <taxon>Ramazzottiidae</taxon>
        <taxon>Ramazzottius</taxon>
    </lineage>
</organism>
<reference evidence="2 3" key="1">
    <citation type="journal article" date="2016" name="Nat. Commun.">
        <title>Extremotolerant tardigrade genome and improved radiotolerance of human cultured cells by tardigrade-unique protein.</title>
        <authorList>
            <person name="Hashimoto T."/>
            <person name="Horikawa D.D."/>
            <person name="Saito Y."/>
            <person name="Kuwahara H."/>
            <person name="Kozuka-Hata H."/>
            <person name="Shin-I T."/>
            <person name="Minakuchi Y."/>
            <person name="Ohishi K."/>
            <person name="Motoyama A."/>
            <person name="Aizu T."/>
            <person name="Enomoto A."/>
            <person name="Kondo K."/>
            <person name="Tanaka S."/>
            <person name="Hara Y."/>
            <person name="Koshikawa S."/>
            <person name="Sagara H."/>
            <person name="Miura T."/>
            <person name="Yokobori S."/>
            <person name="Miyagawa K."/>
            <person name="Suzuki Y."/>
            <person name="Kubo T."/>
            <person name="Oyama M."/>
            <person name="Kohara Y."/>
            <person name="Fujiyama A."/>
            <person name="Arakawa K."/>
            <person name="Katayama T."/>
            <person name="Toyoda A."/>
            <person name="Kunieda T."/>
        </authorList>
    </citation>
    <scope>NUCLEOTIDE SEQUENCE [LARGE SCALE GENOMIC DNA]</scope>
    <source>
        <strain evidence="2 3">YOKOZUNA-1</strain>
    </source>
</reference>
<gene>
    <name evidence="2" type="primary">RvY_18057-1</name>
    <name evidence="2" type="synonym">RvY_18057.1</name>
    <name evidence="2" type="ORF">RvY_18057</name>
</gene>
<sequence>MIRYANDSKAPGYPAESRSQTHKVTESLSSRDTRPSKASDFRTLLPCMPEFGTSDFLLPDSKLIK</sequence>
<feature type="region of interest" description="Disordered" evidence="1">
    <location>
        <begin position="1"/>
        <end position="41"/>
    </location>
</feature>
<name>A0A1D1W4D1_RAMVA</name>
<dbReference type="AlphaFoldDB" id="A0A1D1W4D1"/>
<evidence type="ECO:0000256" key="1">
    <source>
        <dbReference type="SAM" id="MobiDB-lite"/>
    </source>
</evidence>
<accession>A0A1D1W4D1</accession>
<proteinExistence type="predicted"/>
<evidence type="ECO:0000313" key="2">
    <source>
        <dbReference type="EMBL" id="GAV08347.1"/>
    </source>
</evidence>
<comment type="caution">
    <text evidence="2">The sequence shown here is derived from an EMBL/GenBank/DDBJ whole genome shotgun (WGS) entry which is preliminary data.</text>
</comment>
<dbReference type="EMBL" id="BDGG01000017">
    <property type="protein sequence ID" value="GAV08347.1"/>
    <property type="molecule type" value="Genomic_DNA"/>
</dbReference>
<evidence type="ECO:0000313" key="3">
    <source>
        <dbReference type="Proteomes" id="UP000186922"/>
    </source>
</evidence>
<dbReference type="Proteomes" id="UP000186922">
    <property type="component" value="Unassembled WGS sequence"/>
</dbReference>